<accession>A0A495V3U6</accession>
<dbReference type="NCBIfam" id="TIGR02646">
    <property type="entry name" value="retron system putative HNH endonuclease"/>
    <property type="match status" value="1"/>
</dbReference>
<dbReference type="OrthoDB" id="6975485at2"/>
<protein>
    <submittedName>
        <fullName evidence="1">Uncharacterized protein (TIGR02646 family)</fullName>
    </submittedName>
</protein>
<evidence type="ECO:0000313" key="2">
    <source>
        <dbReference type="Proteomes" id="UP000274556"/>
    </source>
</evidence>
<dbReference type="RefSeq" id="WP_120796485.1">
    <property type="nucleotide sequence ID" value="NZ_RBXL01000001.1"/>
</dbReference>
<organism evidence="1 2">
    <name type="scientific">Thiocapsa rosea</name>
    <dbReference type="NCBI Taxonomy" id="69360"/>
    <lineage>
        <taxon>Bacteria</taxon>
        <taxon>Pseudomonadati</taxon>
        <taxon>Pseudomonadota</taxon>
        <taxon>Gammaproteobacteria</taxon>
        <taxon>Chromatiales</taxon>
        <taxon>Chromatiaceae</taxon>
        <taxon>Thiocapsa</taxon>
    </lineage>
</organism>
<dbReference type="AlphaFoldDB" id="A0A495V3U6"/>
<name>A0A495V3U6_9GAMM</name>
<reference evidence="1 2" key="1">
    <citation type="submission" date="2018-10" db="EMBL/GenBank/DDBJ databases">
        <title>Genomic Encyclopedia of Archaeal and Bacterial Type Strains, Phase II (KMG-II): from individual species to whole genera.</title>
        <authorList>
            <person name="Goeker M."/>
        </authorList>
    </citation>
    <scope>NUCLEOTIDE SEQUENCE [LARGE SCALE GENOMIC DNA]</scope>
    <source>
        <strain evidence="1 2">DSM 235</strain>
    </source>
</reference>
<dbReference type="InterPro" id="IPR013467">
    <property type="entry name" value="HNH78-like"/>
</dbReference>
<comment type="caution">
    <text evidence="1">The sequence shown here is derived from an EMBL/GenBank/DDBJ whole genome shotgun (WGS) entry which is preliminary data.</text>
</comment>
<evidence type="ECO:0000313" key="1">
    <source>
        <dbReference type="EMBL" id="RKT43974.1"/>
    </source>
</evidence>
<dbReference type="Proteomes" id="UP000274556">
    <property type="component" value="Unassembled WGS sequence"/>
</dbReference>
<sequence>MKHIQKGAEPQELTAWKAMANTNWQPTYGVLSGSPKDALKQALVAEQGGICCYCERRLTSDDSHIEHFRPQHDPAVDPLDFDNLLCSCQSRIKKGEPRHCGNRKDKWFDPNLLISPLDHGCEARFRFTGDGEIRPASDGDKAASTTITKLGLDIPKLNALRANAIEPFLDSDLSQDEISTFVSGYLQRDVFGHFGEFWTTIRYLFGELVTE</sequence>
<keyword evidence="2" id="KW-1185">Reference proteome</keyword>
<gene>
    <name evidence="1" type="ORF">BDD21_1339</name>
</gene>
<dbReference type="Gene3D" id="1.10.30.50">
    <property type="match status" value="1"/>
</dbReference>
<dbReference type="EMBL" id="RBXL01000001">
    <property type="protein sequence ID" value="RKT43974.1"/>
    <property type="molecule type" value="Genomic_DNA"/>
</dbReference>
<proteinExistence type="predicted"/>